<evidence type="ECO:0000313" key="2">
    <source>
        <dbReference type="Proteomes" id="UP001165740"/>
    </source>
</evidence>
<gene>
    <name evidence="3" type="primary">LOC106058783</name>
</gene>
<dbReference type="RefSeq" id="XP_055897587.1">
    <property type="nucleotide sequence ID" value="XM_056041612.1"/>
</dbReference>
<proteinExistence type="predicted"/>
<dbReference type="Proteomes" id="UP001165740">
    <property type="component" value="Chromosome 9"/>
</dbReference>
<reference evidence="3" key="1">
    <citation type="submission" date="2025-08" db="UniProtKB">
        <authorList>
            <consortium name="RefSeq"/>
        </authorList>
    </citation>
    <scope>IDENTIFICATION</scope>
</reference>
<dbReference type="SUPFAM" id="SSF52266">
    <property type="entry name" value="SGNH hydrolase"/>
    <property type="match status" value="1"/>
</dbReference>
<organism evidence="2 3">
    <name type="scientific">Biomphalaria glabrata</name>
    <name type="common">Bloodfluke planorb</name>
    <name type="synonym">Freshwater snail</name>
    <dbReference type="NCBI Taxonomy" id="6526"/>
    <lineage>
        <taxon>Eukaryota</taxon>
        <taxon>Metazoa</taxon>
        <taxon>Spiralia</taxon>
        <taxon>Lophotrochozoa</taxon>
        <taxon>Mollusca</taxon>
        <taxon>Gastropoda</taxon>
        <taxon>Heterobranchia</taxon>
        <taxon>Euthyneura</taxon>
        <taxon>Panpulmonata</taxon>
        <taxon>Hygrophila</taxon>
        <taxon>Lymnaeoidea</taxon>
        <taxon>Planorbidae</taxon>
        <taxon>Biomphalaria</taxon>
    </lineage>
</organism>
<dbReference type="OMA" id="EAYNINH"/>
<keyword evidence="1" id="KW-1133">Transmembrane helix</keyword>
<feature type="transmembrane region" description="Helical" evidence="1">
    <location>
        <begin position="15"/>
        <end position="37"/>
    </location>
</feature>
<dbReference type="AlphaFoldDB" id="A0A9W3BDM4"/>
<evidence type="ECO:0000313" key="3">
    <source>
        <dbReference type="RefSeq" id="XP_055897587.1"/>
    </source>
</evidence>
<keyword evidence="1" id="KW-0472">Membrane</keyword>
<keyword evidence="1" id="KW-0812">Transmembrane</keyword>
<accession>A0A9W3BDM4</accession>
<keyword evidence="2" id="KW-1185">Reference proteome</keyword>
<dbReference type="GeneID" id="106058783"/>
<evidence type="ECO:0000256" key="1">
    <source>
        <dbReference type="SAM" id="Phobius"/>
    </source>
</evidence>
<protein>
    <submittedName>
        <fullName evidence="3">Uncharacterized protein LOC106058783 isoform X1</fullName>
    </submittedName>
</protein>
<dbReference type="OrthoDB" id="5373426at2759"/>
<sequence>MSLDKLVKSLRSYKLFFLLCLSGAFVFVFVNYVTWYWSIPSEFNDSGDTPFYVPGEFKSCPNVLDRMVTGHWSVRNYSMKELEEVENGLKRLRQFYKLPETLQRADGKCGSVTYEGLYWFRALCNPKGPTPCCYNNVCANKTVQECQCPQCYDFRTKLHAELADWIPEDPTCKMLKFAKEEDICSALQNATIYLVGDSFMRHLCISVLNLIYQNETDKVYRENAGEAEKKKCDIHYRFVAECSGYLHSDLLTCGNTTRIHCQELWRADMVNDVVKLFRQLRGQNNSWFIFGIGAHDSFNTDYVQKKMIDPLLAELAQSDWPKLVWYEPHSDGLMKSPNVPAQLGPNRIIYNNKVKDYMDQHNVSVLRFFNLTRPVVSYDGSHYGKGVNDVKLQIILNYLLEERSRASH</sequence>
<name>A0A9W3BDM4_BIOGL</name>